<evidence type="ECO:0000313" key="3">
    <source>
        <dbReference type="Proteomes" id="UP001229651"/>
    </source>
</evidence>
<keyword evidence="3" id="KW-1185">Reference proteome</keyword>
<comment type="caution">
    <text evidence="2">The sequence shown here is derived from an EMBL/GenBank/DDBJ whole genome shotgun (WGS) entry which is preliminary data.</text>
</comment>
<dbReference type="Proteomes" id="UP001229651">
    <property type="component" value="Unassembled WGS sequence"/>
</dbReference>
<dbReference type="EMBL" id="JAUSUT010000001">
    <property type="protein sequence ID" value="MDQ0381210.1"/>
    <property type="molecule type" value="Genomic_DNA"/>
</dbReference>
<gene>
    <name evidence="2" type="ORF">FB470_005204</name>
</gene>
<protein>
    <submittedName>
        <fullName evidence="2">Uncharacterized protein</fullName>
    </submittedName>
</protein>
<accession>A0ABU0F0X0</accession>
<evidence type="ECO:0000313" key="2">
    <source>
        <dbReference type="EMBL" id="MDQ0381210.1"/>
    </source>
</evidence>
<reference evidence="2 3" key="1">
    <citation type="submission" date="2023-07" db="EMBL/GenBank/DDBJ databases">
        <title>Sequencing the genomes of 1000 actinobacteria strains.</title>
        <authorList>
            <person name="Klenk H.-P."/>
        </authorList>
    </citation>
    <scope>NUCLEOTIDE SEQUENCE [LARGE SCALE GENOMIC DNA]</scope>
    <source>
        <strain evidence="2 3">DSM 45805</strain>
    </source>
</reference>
<feature type="region of interest" description="Disordered" evidence="1">
    <location>
        <begin position="1"/>
        <end position="35"/>
    </location>
</feature>
<name>A0ABU0F0X0_9PSEU</name>
<organism evidence="2 3">
    <name type="scientific">Amycolatopsis thermophila</name>
    <dbReference type="NCBI Taxonomy" id="206084"/>
    <lineage>
        <taxon>Bacteria</taxon>
        <taxon>Bacillati</taxon>
        <taxon>Actinomycetota</taxon>
        <taxon>Actinomycetes</taxon>
        <taxon>Pseudonocardiales</taxon>
        <taxon>Pseudonocardiaceae</taxon>
        <taxon>Amycolatopsis</taxon>
    </lineage>
</organism>
<sequence>MDASLYRAGLTGATHDTSTKTERAVKTTATSGGWW</sequence>
<evidence type="ECO:0000256" key="1">
    <source>
        <dbReference type="SAM" id="MobiDB-lite"/>
    </source>
</evidence>
<proteinExistence type="predicted"/>